<dbReference type="GO" id="GO:0030288">
    <property type="term" value="C:outer membrane-bounded periplasmic space"/>
    <property type="evidence" value="ECO:0007669"/>
    <property type="project" value="TreeGrafter"/>
</dbReference>
<dbReference type="PROSITE" id="PS51257">
    <property type="entry name" value="PROKAR_LIPOPROTEIN"/>
    <property type="match status" value="1"/>
</dbReference>
<accession>W7CPY3</accession>
<dbReference type="Proteomes" id="UP000019243">
    <property type="component" value="Unassembled WGS sequence"/>
</dbReference>
<dbReference type="PANTHER" id="PTHR30532">
    <property type="entry name" value="IRON III DICITRATE-BINDING PERIPLASMIC PROTEIN"/>
    <property type="match status" value="1"/>
</dbReference>
<dbReference type="Pfam" id="PF01497">
    <property type="entry name" value="Peripla_BP_2"/>
    <property type="match status" value="1"/>
</dbReference>
<dbReference type="InterPro" id="IPR002491">
    <property type="entry name" value="ABC_transptr_periplasmic_BD"/>
</dbReference>
<dbReference type="RefSeq" id="WP_035315076.1">
    <property type="nucleotide sequence ID" value="NZ_AODH01000039.1"/>
</dbReference>
<dbReference type="Gene3D" id="3.40.50.1980">
    <property type="entry name" value="Nitrogenase molybdenum iron protein domain"/>
    <property type="match status" value="2"/>
</dbReference>
<dbReference type="GO" id="GO:1901678">
    <property type="term" value="P:iron coordination entity transport"/>
    <property type="evidence" value="ECO:0007669"/>
    <property type="project" value="UniProtKB-ARBA"/>
</dbReference>
<dbReference type="PANTHER" id="PTHR30532:SF28">
    <property type="entry name" value="PETROBACTIN-BINDING PROTEIN YCLQ"/>
    <property type="match status" value="1"/>
</dbReference>
<evidence type="ECO:0000256" key="1">
    <source>
        <dbReference type="ARBA" id="ARBA00004196"/>
    </source>
</evidence>
<comment type="caution">
    <text evidence="7">The sequence shown here is derived from an EMBL/GenBank/DDBJ whole genome shotgun (WGS) entry which is preliminary data.</text>
</comment>
<comment type="similarity">
    <text evidence="2">Belongs to the bacterial solute-binding protein 8 family.</text>
</comment>
<evidence type="ECO:0000259" key="6">
    <source>
        <dbReference type="PROSITE" id="PS50983"/>
    </source>
</evidence>
<feature type="domain" description="Fe/B12 periplasmic-binding" evidence="6">
    <location>
        <begin position="53"/>
        <end position="312"/>
    </location>
</feature>
<dbReference type="PROSITE" id="PS50983">
    <property type="entry name" value="FE_B12_PBP"/>
    <property type="match status" value="1"/>
</dbReference>
<feature type="signal peptide" evidence="5">
    <location>
        <begin position="1"/>
        <end position="20"/>
    </location>
</feature>
<dbReference type="OrthoDB" id="63946at2"/>
<evidence type="ECO:0000313" key="7">
    <source>
        <dbReference type="EMBL" id="EUJ37746.1"/>
    </source>
</evidence>
<protein>
    <submittedName>
        <fullName evidence="7">Petrobactin ABC transporter substrate-binding protein YclQ</fullName>
    </submittedName>
</protein>
<proteinExistence type="inferred from homology"/>
<dbReference type="EMBL" id="AODH01000039">
    <property type="protein sequence ID" value="EUJ37746.1"/>
    <property type="molecule type" value="Genomic_DNA"/>
</dbReference>
<comment type="subcellular location">
    <subcellularLocation>
        <location evidence="1">Cell envelope</location>
    </subcellularLocation>
</comment>
<evidence type="ECO:0000256" key="3">
    <source>
        <dbReference type="ARBA" id="ARBA00022448"/>
    </source>
</evidence>
<keyword evidence="8" id="KW-1185">Reference proteome</keyword>
<dbReference type="AlphaFoldDB" id="W7CPY3"/>
<name>W7CPY3_9LIST</name>
<organism evidence="7 8">
    <name type="scientific">Brochothrix campestris FSL F6-1037</name>
    <dbReference type="NCBI Taxonomy" id="1265861"/>
    <lineage>
        <taxon>Bacteria</taxon>
        <taxon>Bacillati</taxon>
        <taxon>Bacillota</taxon>
        <taxon>Bacilli</taxon>
        <taxon>Bacillales</taxon>
        <taxon>Listeriaceae</taxon>
        <taxon>Brochothrix</taxon>
    </lineage>
</organism>
<dbReference type="SUPFAM" id="SSF53807">
    <property type="entry name" value="Helical backbone' metal receptor"/>
    <property type="match status" value="1"/>
</dbReference>
<dbReference type="InterPro" id="IPR033870">
    <property type="entry name" value="FatB"/>
</dbReference>
<gene>
    <name evidence="7" type="ORF">BCAMP_09575</name>
</gene>
<dbReference type="InterPro" id="IPR051313">
    <property type="entry name" value="Bact_iron-sidero_bind"/>
</dbReference>
<evidence type="ECO:0000256" key="4">
    <source>
        <dbReference type="ARBA" id="ARBA00022729"/>
    </source>
</evidence>
<dbReference type="CDD" id="cd01140">
    <property type="entry name" value="FatB"/>
    <property type="match status" value="1"/>
</dbReference>
<evidence type="ECO:0000256" key="5">
    <source>
        <dbReference type="SAM" id="SignalP"/>
    </source>
</evidence>
<evidence type="ECO:0000313" key="8">
    <source>
        <dbReference type="Proteomes" id="UP000019243"/>
    </source>
</evidence>
<sequence length="312" mass="33687">MKKMLMIMATLMLVLLVACSPKEDAKKDDVNKAAAVTIKTTNGDVKVPKNPEKVIVLDYGVLDTMDALGVGDTVVGMPREGVPSYLKKYDTDKVANLGGLKEIDIEKVNELKPDLIISSGRLAEMNDKLGAIAPTIQLSVDTTDYLNSLTQNTTELAKVFSKETAAETELGAINEKVKTFKAKVPTDKTALIILANEGKASAYGSQSRFGLIHDVLGFTPADKELKVATHGQSVSFEYISEKNPDYLFVVDRSAAIGGEASGKKVVENELVETTNAYKNKHVVYLNPEVWYLGGGGLESVNEMIDEVGAVIK</sequence>
<keyword evidence="3" id="KW-0813">Transport</keyword>
<evidence type="ECO:0000256" key="2">
    <source>
        <dbReference type="ARBA" id="ARBA00008814"/>
    </source>
</evidence>
<feature type="chain" id="PRO_5038497419" evidence="5">
    <location>
        <begin position="21"/>
        <end position="312"/>
    </location>
</feature>
<reference evidence="7 8" key="1">
    <citation type="submission" date="2012-12" db="EMBL/GenBank/DDBJ databases">
        <title>Novel taxa of Listeriaceae from agricultural environments in the United States.</title>
        <authorList>
            <person name="den Bakker H.C."/>
            <person name="Allred A."/>
            <person name="Warchocki S."/>
            <person name="Wright E.M."/>
            <person name="Burrell A."/>
            <person name="Nightingale K.K."/>
            <person name="Kephart D."/>
            <person name="Wiedmann M."/>
        </authorList>
    </citation>
    <scope>NUCLEOTIDE SEQUENCE [LARGE SCALE GENOMIC DNA]</scope>
    <source>
        <strain evidence="7 8">FSL F6-1037</strain>
    </source>
</reference>
<keyword evidence="4 5" id="KW-0732">Signal</keyword>
<dbReference type="STRING" id="1265861.BCAMP_09575"/>